<proteinExistence type="predicted"/>
<sequence length="59" mass="6826">MQLSRSIPNLVNHQYGICRMYSEENPQDFRLPLPCLYPCERVMLLLSAEASFKSSGPFF</sequence>
<comment type="caution">
    <text evidence="1">The sequence shown here is derived from an EMBL/GenBank/DDBJ whole genome shotgun (WGS) entry which is preliminary data.</text>
</comment>
<dbReference type="AlphaFoldDB" id="A0A663A3H6"/>
<accession>A0A663A3H6</accession>
<name>A0A663A3H6_PHOVU</name>
<organism evidence="1 2">
    <name type="scientific">Phocaeicola vulgatus</name>
    <name type="common">Bacteroides vulgatus</name>
    <dbReference type="NCBI Taxonomy" id="821"/>
    <lineage>
        <taxon>Bacteria</taxon>
        <taxon>Pseudomonadati</taxon>
        <taxon>Bacteroidota</taxon>
        <taxon>Bacteroidia</taxon>
        <taxon>Bacteroidales</taxon>
        <taxon>Bacteroidaceae</taxon>
        <taxon>Phocaeicola</taxon>
    </lineage>
</organism>
<reference evidence="1 2" key="1">
    <citation type="journal article" date="2019" name="Nat. Commun.">
        <title>Gram positive-like bacteriocins with broad spectrum anti-Bacteroidales activity encoded on mobile elements of the human gut microbiota.</title>
        <authorList>
            <person name="Bechon N."/>
            <person name="Coyne M.J.Jr."/>
            <person name="Laclare-Mceneany V."/>
            <person name="Chatzidaki-Livanis M."/>
            <person name="Ghigo J.-M."/>
            <person name="Comstock L.E."/>
        </authorList>
    </citation>
    <scope>NUCLEOTIDE SEQUENCE [LARGE SCALE GENOMIC DNA]</scope>
    <source>
        <strain evidence="1 2">CL01T12C17</strain>
    </source>
</reference>
<gene>
    <name evidence="1" type="ORF">EH214_00711</name>
</gene>
<dbReference type="Proteomes" id="UP000408523">
    <property type="component" value="Unassembled WGS sequence"/>
</dbReference>
<dbReference type="EMBL" id="RWHZ01000005">
    <property type="protein sequence ID" value="TSE50051.1"/>
    <property type="molecule type" value="Genomic_DNA"/>
</dbReference>
<protein>
    <submittedName>
        <fullName evidence="1">Uncharacterized protein</fullName>
    </submittedName>
</protein>
<evidence type="ECO:0000313" key="1">
    <source>
        <dbReference type="EMBL" id="TSE50051.1"/>
    </source>
</evidence>
<evidence type="ECO:0000313" key="2">
    <source>
        <dbReference type="Proteomes" id="UP000408523"/>
    </source>
</evidence>